<dbReference type="OrthoDB" id="981216at2"/>
<dbReference type="InterPro" id="IPR014352">
    <property type="entry name" value="FERM/acyl-CoA-bd_prot_sf"/>
</dbReference>
<accession>A0A1I4XVG9</accession>
<reference evidence="2 3" key="1">
    <citation type="submission" date="2016-10" db="EMBL/GenBank/DDBJ databases">
        <authorList>
            <person name="de Groot N.N."/>
        </authorList>
    </citation>
    <scope>NUCLEOTIDE SEQUENCE [LARGE SCALE GENOMIC DNA]</scope>
    <source>
        <strain evidence="2 3">DSM 17794</strain>
    </source>
</reference>
<dbReference type="InterPro" id="IPR035984">
    <property type="entry name" value="Acyl-CoA-binding_sf"/>
</dbReference>
<dbReference type="EMBL" id="FOVL01000001">
    <property type="protein sequence ID" value="SFN29757.1"/>
    <property type="molecule type" value="Genomic_DNA"/>
</dbReference>
<dbReference type="AlphaFoldDB" id="A0A1I4XVG9"/>
<dbReference type="Gene3D" id="1.20.80.10">
    <property type="match status" value="1"/>
</dbReference>
<protein>
    <submittedName>
        <fullName evidence="2">Acyl-CoA-binding protein</fullName>
    </submittedName>
</protein>
<evidence type="ECO:0000313" key="2">
    <source>
        <dbReference type="EMBL" id="SFN29757.1"/>
    </source>
</evidence>
<keyword evidence="3" id="KW-1185">Reference proteome</keyword>
<dbReference type="Pfam" id="PF00887">
    <property type="entry name" value="ACBP"/>
    <property type="match status" value="1"/>
</dbReference>
<organism evidence="2 3">
    <name type="scientific">Salegentibacter flavus</name>
    <dbReference type="NCBI Taxonomy" id="287099"/>
    <lineage>
        <taxon>Bacteria</taxon>
        <taxon>Pseudomonadati</taxon>
        <taxon>Bacteroidota</taxon>
        <taxon>Flavobacteriia</taxon>
        <taxon>Flavobacteriales</taxon>
        <taxon>Flavobacteriaceae</taxon>
        <taxon>Salegentibacter</taxon>
    </lineage>
</organism>
<sequence length="91" mass="10542">MSDLTQKRFNRAYELASTTDLSFPPDIMLSFYAYYKRATEKNGFYLPHSEQGDLRSAFKINALVQVKDLSKKDAQEKYISLVEEHIGEITE</sequence>
<dbReference type="InterPro" id="IPR000582">
    <property type="entry name" value="Acyl-CoA-binding_protein"/>
</dbReference>
<proteinExistence type="predicted"/>
<dbReference type="SUPFAM" id="SSF47027">
    <property type="entry name" value="Acyl-CoA binding protein"/>
    <property type="match status" value="1"/>
</dbReference>
<dbReference type="RefSeq" id="WP_093405136.1">
    <property type="nucleotide sequence ID" value="NZ_FOVL01000001.1"/>
</dbReference>
<dbReference type="STRING" id="287099.SAMN05660413_00379"/>
<evidence type="ECO:0000259" key="1">
    <source>
        <dbReference type="Pfam" id="PF00887"/>
    </source>
</evidence>
<evidence type="ECO:0000313" key="3">
    <source>
        <dbReference type="Proteomes" id="UP000199153"/>
    </source>
</evidence>
<dbReference type="GO" id="GO:0000062">
    <property type="term" value="F:fatty-acyl-CoA binding"/>
    <property type="evidence" value="ECO:0007669"/>
    <property type="project" value="InterPro"/>
</dbReference>
<feature type="domain" description="ACB" evidence="1">
    <location>
        <begin position="6"/>
        <end position="82"/>
    </location>
</feature>
<dbReference type="Proteomes" id="UP000199153">
    <property type="component" value="Unassembled WGS sequence"/>
</dbReference>
<name>A0A1I4XVG9_9FLAO</name>
<gene>
    <name evidence="2" type="ORF">SAMN05660413_00379</name>
</gene>